<dbReference type="RefSeq" id="XP_060412707.1">
    <property type="nucleotide sequence ID" value="XM_060564986.1"/>
</dbReference>
<comment type="similarity">
    <text evidence="5">Belongs to the SAT4 family.</text>
</comment>
<feature type="transmembrane region" description="Helical" evidence="6">
    <location>
        <begin position="55"/>
        <end position="78"/>
    </location>
</feature>
<dbReference type="GeneID" id="85449226"/>
<dbReference type="PANTHER" id="PTHR33048:SF47">
    <property type="entry name" value="INTEGRAL MEMBRANE PROTEIN-RELATED"/>
    <property type="match status" value="1"/>
</dbReference>
<accession>A0AAD8PWY1</accession>
<dbReference type="InterPro" id="IPR049326">
    <property type="entry name" value="Rhodopsin_dom_fungi"/>
</dbReference>
<feature type="domain" description="Rhodopsin" evidence="7">
    <location>
        <begin position="39"/>
        <end position="144"/>
    </location>
</feature>
<dbReference type="AlphaFoldDB" id="A0AAD8PWY1"/>
<evidence type="ECO:0000256" key="6">
    <source>
        <dbReference type="SAM" id="Phobius"/>
    </source>
</evidence>
<evidence type="ECO:0000313" key="8">
    <source>
        <dbReference type="EMBL" id="KAK1585690.1"/>
    </source>
</evidence>
<reference evidence="8" key="1">
    <citation type="submission" date="2021-06" db="EMBL/GenBank/DDBJ databases">
        <title>Comparative genomics, transcriptomics and evolutionary studies reveal genomic signatures of adaptation to plant cell wall in hemibiotrophic fungi.</title>
        <authorList>
            <consortium name="DOE Joint Genome Institute"/>
            <person name="Baroncelli R."/>
            <person name="Diaz J.F."/>
            <person name="Benocci T."/>
            <person name="Peng M."/>
            <person name="Battaglia E."/>
            <person name="Haridas S."/>
            <person name="Andreopoulos W."/>
            <person name="Labutti K."/>
            <person name="Pangilinan J."/>
            <person name="Floch G.L."/>
            <person name="Makela M.R."/>
            <person name="Henrissat B."/>
            <person name="Grigoriev I.V."/>
            <person name="Crouch J.A."/>
            <person name="De Vries R.P."/>
            <person name="Sukno S.A."/>
            <person name="Thon M.R."/>
        </authorList>
    </citation>
    <scope>NUCLEOTIDE SEQUENCE</scope>
    <source>
        <strain evidence="8">CBS 125086</strain>
    </source>
</reference>
<gene>
    <name evidence="8" type="ORF">LY79DRAFT_704627</name>
</gene>
<name>A0AAD8PWY1_9PEZI</name>
<sequence length="163" mass="18436">MVIERMGKLPPVNVNTSSAGRIIGVVGLFHFIALAFVCLRIYARTIILRVFKAEDVLISIAVVIALTAWICLVLQIPYGLGRHFQTIPTGERVEFERITFWKTVISDGVAMGLLRISMAISLLRLDKDLKYSIIMGILKAVYMYTTGGKPDDVFYYWVHVRQK</sequence>
<dbReference type="GO" id="GO:0016020">
    <property type="term" value="C:membrane"/>
    <property type="evidence" value="ECO:0007669"/>
    <property type="project" value="UniProtKB-SubCell"/>
</dbReference>
<dbReference type="InterPro" id="IPR052337">
    <property type="entry name" value="SAT4-like"/>
</dbReference>
<evidence type="ECO:0000256" key="1">
    <source>
        <dbReference type="ARBA" id="ARBA00004141"/>
    </source>
</evidence>
<dbReference type="Pfam" id="PF20684">
    <property type="entry name" value="Fung_rhodopsin"/>
    <property type="match status" value="1"/>
</dbReference>
<evidence type="ECO:0000256" key="2">
    <source>
        <dbReference type="ARBA" id="ARBA00022692"/>
    </source>
</evidence>
<proteinExistence type="inferred from homology"/>
<protein>
    <recommendedName>
        <fullName evidence="7">Rhodopsin domain-containing protein</fullName>
    </recommendedName>
</protein>
<dbReference type="PANTHER" id="PTHR33048">
    <property type="entry name" value="PTH11-LIKE INTEGRAL MEMBRANE PROTEIN (AFU_ORTHOLOGUE AFUA_5G11245)"/>
    <property type="match status" value="1"/>
</dbReference>
<keyword evidence="3 6" id="KW-1133">Transmembrane helix</keyword>
<keyword evidence="2 6" id="KW-0812">Transmembrane</keyword>
<comment type="subcellular location">
    <subcellularLocation>
        <location evidence="1">Membrane</location>
        <topology evidence="1">Multi-pass membrane protein</topology>
    </subcellularLocation>
</comment>
<keyword evidence="9" id="KW-1185">Reference proteome</keyword>
<dbReference type="EMBL" id="JAHLJV010000042">
    <property type="protein sequence ID" value="KAK1585690.1"/>
    <property type="molecule type" value="Genomic_DNA"/>
</dbReference>
<keyword evidence="4 6" id="KW-0472">Membrane</keyword>
<evidence type="ECO:0000256" key="5">
    <source>
        <dbReference type="ARBA" id="ARBA00038359"/>
    </source>
</evidence>
<organism evidence="8 9">
    <name type="scientific">Colletotrichum navitas</name>
    <dbReference type="NCBI Taxonomy" id="681940"/>
    <lineage>
        <taxon>Eukaryota</taxon>
        <taxon>Fungi</taxon>
        <taxon>Dikarya</taxon>
        <taxon>Ascomycota</taxon>
        <taxon>Pezizomycotina</taxon>
        <taxon>Sordariomycetes</taxon>
        <taxon>Hypocreomycetidae</taxon>
        <taxon>Glomerellales</taxon>
        <taxon>Glomerellaceae</taxon>
        <taxon>Colletotrichum</taxon>
        <taxon>Colletotrichum graminicola species complex</taxon>
    </lineage>
</organism>
<feature type="transmembrane region" description="Helical" evidence="6">
    <location>
        <begin position="20"/>
        <end position="43"/>
    </location>
</feature>
<comment type="caution">
    <text evidence="8">The sequence shown here is derived from an EMBL/GenBank/DDBJ whole genome shotgun (WGS) entry which is preliminary data.</text>
</comment>
<dbReference type="Proteomes" id="UP001230504">
    <property type="component" value="Unassembled WGS sequence"/>
</dbReference>
<evidence type="ECO:0000259" key="7">
    <source>
        <dbReference type="Pfam" id="PF20684"/>
    </source>
</evidence>
<evidence type="ECO:0000256" key="3">
    <source>
        <dbReference type="ARBA" id="ARBA00022989"/>
    </source>
</evidence>
<evidence type="ECO:0000313" key="9">
    <source>
        <dbReference type="Proteomes" id="UP001230504"/>
    </source>
</evidence>
<evidence type="ECO:0000256" key="4">
    <source>
        <dbReference type="ARBA" id="ARBA00023136"/>
    </source>
</evidence>